<evidence type="ECO:0000259" key="5">
    <source>
        <dbReference type="PROSITE" id="PS51820"/>
    </source>
</evidence>
<evidence type="ECO:0000256" key="1">
    <source>
        <dbReference type="ARBA" id="ARBA00005336"/>
    </source>
</evidence>
<dbReference type="SMART" id="SM00758">
    <property type="entry name" value="PA14"/>
    <property type="match status" value="1"/>
</dbReference>
<dbReference type="Gene3D" id="3.20.20.300">
    <property type="entry name" value="Glycoside hydrolase, family 3, N-terminal domain"/>
    <property type="match status" value="1"/>
</dbReference>
<dbReference type="Gene3D" id="3.40.50.1700">
    <property type="entry name" value="Glycoside hydrolase family 3 C-terminal domain"/>
    <property type="match status" value="1"/>
</dbReference>
<dbReference type="PROSITE" id="PS00775">
    <property type="entry name" value="GLYCOSYL_HYDROL_F3"/>
    <property type="match status" value="1"/>
</dbReference>
<evidence type="ECO:0000313" key="7">
    <source>
        <dbReference type="Proteomes" id="UP001549164"/>
    </source>
</evidence>
<dbReference type="InterPro" id="IPR011658">
    <property type="entry name" value="PA14_dom"/>
</dbReference>
<dbReference type="RefSeq" id="WP_354434688.1">
    <property type="nucleotide sequence ID" value="NZ_JBEPLY010000009.1"/>
</dbReference>
<dbReference type="SUPFAM" id="SSF51445">
    <property type="entry name" value="(Trans)glycosidases"/>
    <property type="match status" value="1"/>
</dbReference>
<comment type="similarity">
    <text evidence="1 4">Belongs to the glycosyl hydrolase 3 family.</text>
</comment>
<dbReference type="Pfam" id="PF00933">
    <property type="entry name" value="Glyco_hydro_3"/>
    <property type="match status" value="1"/>
</dbReference>
<dbReference type="Pfam" id="PF14310">
    <property type="entry name" value="Fn3-like"/>
    <property type="match status" value="1"/>
</dbReference>
<dbReference type="Proteomes" id="UP001549164">
    <property type="component" value="Unassembled WGS sequence"/>
</dbReference>
<dbReference type="PANTHER" id="PTHR42715">
    <property type="entry name" value="BETA-GLUCOSIDASE"/>
    <property type="match status" value="1"/>
</dbReference>
<dbReference type="Pfam" id="PF07691">
    <property type="entry name" value="PA14"/>
    <property type="match status" value="1"/>
</dbReference>
<dbReference type="InterPro" id="IPR001764">
    <property type="entry name" value="Glyco_hydro_3_N"/>
</dbReference>
<keyword evidence="7" id="KW-1185">Reference proteome</keyword>
<dbReference type="EMBL" id="JBEPLY010000009">
    <property type="protein sequence ID" value="MET3600810.1"/>
    <property type="molecule type" value="Genomic_DNA"/>
</dbReference>
<keyword evidence="2 4" id="KW-0378">Hydrolase</keyword>
<dbReference type="InterPro" id="IPR050288">
    <property type="entry name" value="Cellulose_deg_GH3"/>
</dbReference>
<dbReference type="Pfam" id="PF01915">
    <property type="entry name" value="Glyco_hydro_3_C"/>
    <property type="match status" value="1"/>
</dbReference>
<reference evidence="6 7" key="1">
    <citation type="submission" date="2024-06" db="EMBL/GenBank/DDBJ databases">
        <title>Genomic Encyclopedia of Type Strains, Phase IV (KMG-IV): sequencing the most valuable type-strain genomes for metagenomic binning, comparative biology and taxonomic classification.</title>
        <authorList>
            <person name="Goeker M."/>
        </authorList>
    </citation>
    <scope>NUCLEOTIDE SEQUENCE [LARGE SCALE GENOMIC DNA]</scope>
    <source>
        <strain evidence="6 7">DSM 28102</strain>
    </source>
</reference>
<dbReference type="GO" id="GO:0008422">
    <property type="term" value="F:beta-glucosidase activity"/>
    <property type="evidence" value="ECO:0007669"/>
    <property type="project" value="UniProtKB-EC"/>
</dbReference>
<comment type="caution">
    <text evidence="6">The sequence shown here is derived from an EMBL/GenBank/DDBJ whole genome shotgun (WGS) entry which is preliminary data.</text>
</comment>
<dbReference type="EC" id="3.2.1.21" evidence="6"/>
<dbReference type="SUPFAM" id="SSF52279">
    <property type="entry name" value="Beta-D-glucan exohydrolase, C-terminal domain"/>
    <property type="match status" value="1"/>
</dbReference>
<dbReference type="InterPro" id="IPR002772">
    <property type="entry name" value="Glyco_hydro_3_C"/>
</dbReference>
<keyword evidence="3 4" id="KW-0326">Glycosidase</keyword>
<dbReference type="InterPro" id="IPR036881">
    <property type="entry name" value="Glyco_hydro_3_C_sf"/>
</dbReference>
<accession>A0ABV2ID00</accession>
<evidence type="ECO:0000256" key="3">
    <source>
        <dbReference type="ARBA" id="ARBA00023295"/>
    </source>
</evidence>
<sequence length="818" mass="88522">MTDIDKILDEMTLEEQVSLLSGADFWTTNAVERLGVPKIKVSDGPNGARGGGSLVGGVRANCFPCGISLGASWNVNAAYDMGAALAAEARSKGAGVLLAPTVNIDRSGLNGRNFECYSEDPELTASLAVGYVKGVQEQGVAATIKHFVGNESEHQRQTMSSDIGERALRELYLLPFERAVKEAGVWAVMSAYNRLNGTYASENEWSLKQVLRQEWVFDGIVMSDWFGSHTTVESVTAGLDLEMPGPTRDRGDKLVQAVRDGKVDAAVIEASARRILRLIERIGAFENPEIPDETTIDTPELRALLRRLASDGAVLLKNDGVLPLAPETVAKVAAIGPNAAEARIMGGGSAQINALYRVSPLDGLKAALGDTAVIHAQGCSNNRLLQEVTGDIEVAFFKGTALEGAPMAVTSSETSQFFWFDLPDEELSWDNFSVRATARFTPQKSGKHVVGLANAGFANLFIDGEKQIDGTTDWVRGDNFFGLGNNERRAEVTLEAGRAYEITVEYRPPDDTQEGIDIRAMRFGIEPVLDDTAIQEAEEAARNAEIAIVFAGRQGEWDTEGLDLPDMDLPGRQEELIARVAAANENTIVVLQTGGPVLMPWLDKVRAVLQFWYPGQELGNAVADVLFGKVEPGGRLPQTFPLKLEDNSAFTGDPITYPGVDGHVRYDEGVNVGYRHFDRSNAGTLFAFGYGLSYTTFEWSAPQLSETVIGEDGMTVAVDVTNTGERAGSEVVQLYVRPVDPKADRPLKELRAFAKLALQPGETGTATLAVTLRDLSYFSMQDKAFRADAGVYELVIARNAADVSAVARVTLEKDWIEA</sequence>
<dbReference type="SMART" id="SM01217">
    <property type="entry name" value="Fn3_like"/>
    <property type="match status" value="1"/>
</dbReference>
<organism evidence="6 7">
    <name type="scientific">Martelella mangrovi</name>
    <dbReference type="NCBI Taxonomy" id="1397477"/>
    <lineage>
        <taxon>Bacteria</taxon>
        <taxon>Pseudomonadati</taxon>
        <taxon>Pseudomonadota</taxon>
        <taxon>Alphaproteobacteria</taxon>
        <taxon>Hyphomicrobiales</taxon>
        <taxon>Aurantimonadaceae</taxon>
        <taxon>Martelella</taxon>
    </lineage>
</organism>
<dbReference type="PRINTS" id="PR00133">
    <property type="entry name" value="GLHYDRLASE3"/>
</dbReference>
<dbReference type="PANTHER" id="PTHR42715:SF3">
    <property type="entry name" value="BETA-GLUCOSIDASE B-RELATED"/>
    <property type="match status" value="1"/>
</dbReference>
<proteinExistence type="inferred from homology"/>
<gene>
    <name evidence="6" type="ORF">ABID12_002761</name>
</gene>
<dbReference type="InterPro" id="IPR017853">
    <property type="entry name" value="GH"/>
</dbReference>
<feature type="domain" description="PA14" evidence="5">
    <location>
        <begin position="387"/>
        <end position="538"/>
    </location>
</feature>
<dbReference type="Gene3D" id="2.60.120.260">
    <property type="entry name" value="Galactose-binding domain-like"/>
    <property type="match status" value="1"/>
</dbReference>
<dbReference type="InterPro" id="IPR026891">
    <property type="entry name" value="Fn3-like"/>
</dbReference>
<evidence type="ECO:0000313" key="6">
    <source>
        <dbReference type="EMBL" id="MET3600810.1"/>
    </source>
</evidence>
<dbReference type="InterPro" id="IPR019800">
    <property type="entry name" value="Glyco_hydro_3_AS"/>
</dbReference>
<dbReference type="SUPFAM" id="SSF56988">
    <property type="entry name" value="Anthrax protective antigen"/>
    <property type="match status" value="1"/>
</dbReference>
<dbReference type="InterPro" id="IPR036962">
    <property type="entry name" value="Glyco_hydro_3_N_sf"/>
</dbReference>
<protein>
    <submittedName>
        <fullName evidence="6">Beta-glucosidase</fullName>
        <ecNumber evidence="6">3.2.1.21</ecNumber>
    </submittedName>
</protein>
<evidence type="ECO:0000256" key="2">
    <source>
        <dbReference type="ARBA" id="ARBA00022801"/>
    </source>
</evidence>
<dbReference type="Gene3D" id="2.60.40.10">
    <property type="entry name" value="Immunoglobulins"/>
    <property type="match status" value="1"/>
</dbReference>
<name>A0ABV2ID00_9HYPH</name>
<dbReference type="PROSITE" id="PS51820">
    <property type="entry name" value="PA14"/>
    <property type="match status" value="1"/>
</dbReference>
<evidence type="ECO:0000256" key="4">
    <source>
        <dbReference type="RuleBase" id="RU361161"/>
    </source>
</evidence>
<dbReference type="InterPro" id="IPR037524">
    <property type="entry name" value="PA14/GLEYA"/>
</dbReference>
<dbReference type="InterPro" id="IPR013783">
    <property type="entry name" value="Ig-like_fold"/>
</dbReference>